<evidence type="ECO:0000256" key="7">
    <source>
        <dbReference type="ARBA" id="ARBA00023303"/>
    </source>
</evidence>
<proteinExistence type="inferred from homology"/>
<reference evidence="12 13" key="1">
    <citation type="submission" date="2023-10" db="EMBL/GenBank/DDBJ databases">
        <title>Genomes of two closely related lineages of the louse Polyplax serrata with different host specificities.</title>
        <authorList>
            <person name="Martinu J."/>
            <person name="Tarabai H."/>
            <person name="Stefka J."/>
            <person name="Hypsa V."/>
        </authorList>
    </citation>
    <scope>NUCLEOTIDE SEQUENCE [LARGE SCALE GENOMIC DNA]</scope>
    <source>
        <strain evidence="12">HR10_N</strain>
    </source>
</reference>
<keyword evidence="2 8" id="KW-0813">Transport</keyword>
<evidence type="ECO:0000256" key="1">
    <source>
        <dbReference type="ARBA" id="ARBA00004141"/>
    </source>
</evidence>
<evidence type="ECO:0000256" key="5">
    <source>
        <dbReference type="ARBA" id="ARBA00023065"/>
    </source>
</evidence>
<dbReference type="EMBL" id="JAWJWE010000036">
    <property type="protein sequence ID" value="KAK6629674.1"/>
    <property type="molecule type" value="Genomic_DNA"/>
</dbReference>
<evidence type="ECO:0000256" key="8">
    <source>
        <dbReference type="RuleBase" id="RU003857"/>
    </source>
</evidence>
<feature type="domain" description="Potassium channel" evidence="11">
    <location>
        <begin position="83"/>
        <end position="140"/>
    </location>
</feature>
<keyword evidence="7 8" id="KW-0407">Ion channel</keyword>
<dbReference type="Pfam" id="PF07885">
    <property type="entry name" value="Ion_trans_2"/>
    <property type="match status" value="2"/>
</dbReference>
<feature type="transmembrane region" description="Helical" evidence="10">
    <location>
        <begin position="195"/>
        <end position="212"/>
    </location>
</feature>
<evidence type="ECO:0000313" key="13">
    <source>
        <dbReference type="Proteomes" id="UP001372834"/>
    </source>
</evidence>
<comment type="caution">
    <text evidence="12">The sequence shown here is derived from an EMBL/GenBank/DDBJ whole genome shotgun (WGS) entry which is preliminary data.</text>
</comment>
<evidence type="ECO:0000256" key="4">
    <source>
        <dbReference type="ARBA" id="ARBA00022989"/>
    </source>
</evidence>
<dbReference type="Gene3D" id="1.10.287.70">
    <property type="match status" value="1"/>
</dbReference>
<accession>A0AAN8P060</accession>
<dbReference type="PANTHER" id="PTHR11003">
    <property type="entry name" value="POTASSIUM CHANNEL, SUBFAMILY K"/>
    <property type="match status" value="1"/>
</dbReference>
<keyword evidence="6 10" id="KW-0472">Membrane</keyword>
<evidence type="ECO:0000256" key="3">
    <source>
        <dbReference type="ARBA" id="ARBA00022692"/>
    </source>
</evidence>
<evidence type="ECO:0000256" key="6">
    <source>
        <dbReference type="ARBA" id="ARBA00023136"/>
    </source>
</evidence>
<dbReference type="SUPFAM" id="SSF81324">
    <property type="entry name" value="Voltage-gated potassium channels"/>
    <property type="match status" value="2"/>
</dbReference>
<dbReference type="GO" id="GO:0005886">
    <property type="term" value="C:plasma membrane"/>
    <property type="evidence" value="ECO:0007669"/>
    <property type="project" value="TreeGrafter"/>
</dbReference>
<dbReference type="PRINTS" id="PR01333">
    <property type="entry name" value="2POREKCHANEL"/>
</dbReference>
<feature type="domain" description="Potassium channel" evidence="11">
    <location>
        <begin position="171"/>
        <end position="254"/>
    </location>
</feature>
<feature type="transmembrane region" description="Helical" evidence="10">
    <location>
        <begin position="224"/>
        <end position="249"/>
    </location>
</feature>
<feature type="compositionally biased region" description="Polar residues" evidence="9">
    <location>
        <begin position="729"/>
        <end position="761"/>
    </location>
</feature>
<evidence type="ECO:0000256" key="2">
    <source>
        <dbReference type="ARBA" id="ARBA00022448"/>
    </source>
</evidence>
<feature type="transmembrane region" description="Helical" evidence="10">
    <location>
        <begin position="87"/>
        <end position="106"/>
    </location>
</feature>
<dbReference type="InterPro" id="IPR013099">
    <property type="entry name" value="K_chnl_dom"/>
</dbReference>
<protein>
    <recommendedName>
        <fullName evidence="11">Potassium channel domain-containing protein</fullName>
    </recommendedName>
</protein>
<evidence type="ECO:0000313" key="12">
    <source>
        <dbReference type="EMBL" id="KAK6629674.1"/>
    </source>
</evidence>
<feature type="compositionally biased region" description="Polar residues" evidence="9">
    <location>
        <begin position="818"/>
        <end position="863"/>
    </location>
</feature>
<gene>
    <name evidence="12" type="ORF">RUM43_003492</name>
</gene>
<name>A0AAN8P060_POLSC</name>
<comment type="similarity">
    <text evidence="8">Belongs to the two pore domain potassium channel (TC 1.A.1.8) family.</text>
</comment>
<feature type="transmembrane region" description="Helical" evidence="10">
    <location>
        <begin position="6"/>
        <end position="27"/>
    </location>
</feature>
<keyword evidence="5 8" id="KW-0406">Ion transport</keyword>
<dbReference type="GO" id="GO:0030322">
    <property type="term" value="P:stabilization of membrane potential"/>
    <property type="evidence" value="ECO:0007669"/>
    <property type="project" value="TreeGrafter"/>
</dbReference>
<feature type="transmembrane region" description="Helical" evidence="10">
    <location>
        <begin position="163"/>
        <end position="183"/>
    </location>
</feature>
<dbReference type="PANTHER" id="PTHR11003:SF331">
    <property type="entry name" value="OPEN RECTIFIER POTASSIUM CHANNEL PROTEIN 1"/>
    <property type="match status" value="1"/>
</dbReference>
<organism evidence="12 13">
    <name type="scientific">Polyplax serrata</name>
    <name type="common">Common mouse louse</name>
    <dbReference type="NCBI Taxonomy" id="468196"/>
    <lineage>
        <taxon>Eukaryota</taxon>
        <taxon>Metazoa</taxon>
        <taxon>Ecdysozoa</taxon>
        <taxon>Arthropoda</taxon>
        <taxon>Hexapoda</taxon>
        <taxon>Insecta</taxon>
        <taxon>Pterygota</taxon>
        <taxon>Neoptera</taxon>
        <taxon>Paraneoptera</taxon>
        <taxon>Psocodea</taxon>
        <taxon>Troctomorpha</taxon>
        <taxon>Phthiraptera</taxon>
        <taxon>Anoplura</taxon>
        <taxon>Polyplacidae</taxon>
        <taxon>Polyplax</taxon>
    </lineage>
</organism>
<dbReference type="GO" id="GO:0015271">
    <property type="term" value="F:outward rectifier potassium channel activity"/>
    <property type="evidence" value="ECO:0007669"/>
    <property type="project" value="TreeGrafter"/>
</dbReference>
<dbReference type="InterPro" id="IPR003280">
    <property type="entry name" value="2pore_dom_K_chnl"/>
</dbReference>
<evidence type="ECO:0000259" key="11">
    <source>
        <dbReference type="Pfam" id="PF07885"/>
    </source>
</evidence>
<keyword evidence="3 8" id="KW-0812">Transmembrane</keyword>
<evidence type="ECO:0000256" key="10">
    <source>
        <dbReference type="SAM" id="Phobius"/>
    </source>
</evidence>
<feature type="region of interest" description="Disordered" evidence="9">
    <location>
        <begin position="729"/>
        <end position="764"/>
    </location>
</feature>
<sequence length="863" mass="98525">MNVKQWIALLILYVGYLLMGAMVFYYLEKDNETVKRNEDFKLYKDLMGILKSYGINKTTALSLENYCGRPLTDNADMDDVSQEYWTFYKSIVFVLTVVSTVGYGNINPTMPLTRYLMIIYAVIGLPINAILLTSLASFFSTVFIRAHKKYKRYESRFGLTVDVLTYLIPGILVFIFIPATAFYYFEEWTYEESVYFAFVTLTTIGFGDYVAGQKSYKGFNKEAVAIYKALLLGWIIFGLGYLIMLLGYLTRAMRSKKVVKLEQKLIEALTRSKIWNGVTKDLGYLRRIMNELYLDKFKPVFRDENLRFHRKHTYRRSKSLPNIIFGVDDETLFDEDKISKRKRAQSEFLPCREGLMRVFSESDLHRIDRHATFASASAIRPSELLRQVVGAMEGSMICKQDDSMGINVFSDDEILQSENWYDKKENIFSTLYHPPSYEVLHTPTCLPVEMDYWAYDIVTAKRRERALSEIAVPRSNPQTITGASNIRGIDWTWSGAGATHIFNIVNEQHKNNLLRKNSKNRSLNPSQSFLSGALWFNPLRKKRLYSESQESTSSKVSTVQVPELRFLENIKISENEHRKTSLSEGGTAKYRSDISYMTHTAGTGTKGLGLMHGKMNPIRSENHPANIFRSGEQRLLDETSLGDFLRALNSLHNRVGPRQNQEDLRWTASCNLTPPPQSHSLIDLSPTRETPPKLMVPGAPLNRTESMPLAMEKEPYNLKRLGRFLLRSYSTRSESNPDVTSSQFDRSRPSQSEGPTENAILSENPIVPSVKIQVQAPFGNDFLKSEGISRSYTMDSSMRPKRRDPIDVLGNPFRPAASTESVYQSLDGKGSTQPRQTSLRWRTKQGDTCSSKPSLSNVREVNN</sequence>
<comment type="subcellular location">
    <subcellularLocation>
        <location evidence="1">Membrane</location>
        <topology evidence="1">Multi-pass membrane protein</topology>
    </subcellularLocation>
</comment>
<dbReference type="Proteomes" id="UP001372834">
    <property type="component" value="Unassembled WGS sequence"/>
</dbReference>
<feature type="transmembrane region" description="Helical" evidence="10">
    <location>
        <begin position="118"/>
        <end position="143"/>
    </location>
</feature>
<feature type="region of interest" description="Disordered" evidence="9">
    <location>
        <begin position="792"/>
        <end position="863"/>
    </location>
</feature>
<dbReference type="AlphaFoldDB" id="A0AAN8P060"/>
<feature type="region of interest" description="Disordered" evidence="9">
    <location>
        <begin position="676"/>
        <end position="701"/>
    </location>
</feature>
<evidence type="ECO:0000256" key="9">
    <source>
        <dbReference type="SAM" id="MobiDB-lite"/>
    </source>
</evidence>
<keyword evidence="4 10" id="KW-1133">Transmembrane helix</keyword>
<dbReference type="GO" id="GO:0022841">
    <property type="term" value="F:potassium ion leak channel activity"/>
    <property type="evidence" value="ECO:0007669"/>
    <property type="project" value="TreeGrafter"/>
</dbReference>